<keyword evidence="4" id="KW-1185">Reference proteome</keyword>
<feature type="domain" description="RNase H type-1" evidence="2">
    <location>
        <begin position="1"/>
        <end position="94"/>
    </location>
</feature>
<dbReference type="eggNOG" id="ENOG502R0XH">
    <property type="taxonomic scope" value="Eukaryota"/>
</dbReference>
<gene>
    <name evidence="3" type="ORF">SCHCODRAFT_269897</name>
</gene>
<sequence length="272" mass="30352">MVGLRWGLQAALHFVETHPNTKHIHLFADNTSAISAIFDPLPKSGQMHCIEFHKQACEFLDGGPTRTLNIAWVPGHQDVRGNDEADELAKAAVELGSTLPGSRANAIRRAKGRAAREWKSEWERKRHGGHFAAANRLPPSLNPTKRFKETPREVFGRVLQTRTGHGYTGEFYNDFLRDVDSDCPCGELLQTRQHILAECPQYEEHRYLLRDVSRGLSLPVLLGTKKGITALTEFIAASGAFTKTGAPRAPPSLPTWEQEPEVRQDDENDEDG</sequence>
<dbReference type="AlphaFoldDB" id="D8PSC0"/>
<evidence type="ECO:0000313" key="4">
    <source>
        <dbReference type="Proteomes" id="UP000007431"/>
    </source>
</evidence>
<dbReference type="PROSITE" id="PS50879">
    <property type="entry name" value="RNASE_H_1"/>
    <property type="match status" value="1"/>
</dbReference>
<organism evidence="4">
    <name type="scientific">Schizophyllum commune (strain H4-8 / FGSC 9210)</name>
    <name type="common">Split gill fungus</name>
    <dbReference type="NCBI Taxonomy" id="578458"/>
    <lineage>
        <taxon>Eukaryota</taxon>
        <taxon>Fungi</taxon>
        <taxon>Dikarya</taxon>
        <taxon>Basidiomycota</taxon>
        <taxon>Agaricomycotina</taxon>
        <taxon>Agaricomycetes</taxon>
        <taxon>Agaricomycetidae</taxon>
        <taxon>Agaricales</taxon>
        <taxon>Schizophyllaceae</taxon>
        <taxon>Schizophyllum</taxon>
    </lineage>
</organism>
<dbReference type="EMBL" id="GL377302">
    <property type="protein sequence ID" value="EFJ03917.1"/>
    <property type="molecule type" value="Genomic_DNA"/>
</dbReference>
<proteinExistence type="predicted"/>
<name>D8PSC0_SCHCM</name>
<dbReference type="Proteomes" id="UP000007431">
    <property type="component" value="Unassembled WGS sequence"/>
</dbReference>
<dbReference type="VEuPathDB" id="FungiDB:SCHCODRAFT_02628019"/>
<dbReference type="Gene3D" id="3.30.420.10">
    <property type="entry name" value="Ribonuclease H-like superfamily/Ribonuclease H"/>
    <property type="match status" value="1"/>
</dbReference>
<evidence type="ECO:0000256" key="1">
    <source>
        <dbReference type="SAM" id="MobiDB-lite"/>
    </source>
</evidence>
<accession>D8PSC0</accession>
<dbReference type="OMA" id="PKHPSGQ"/>
<dbReference type="GO" id="GO:0004523">
    <property type="term" value="F:RNA-DNA hybrid ribonuclease activity"/>
    <property type="evidence" value="ECO:0007669"/>
    <property type="project" value="InterPro"/>
</dbReference>
<reference evidence="3 4" key="1">
    <citation type="journal article" date="2010" name="Nat. Biotechnol.">
        <title>Genome sequence of the model mushroom Schizophyllum commune.</title>
        <authorList>
            <person name="Ohm R.A."/>
            <person name="de Jong J.F."/>
            <person name="Lugones L.G."/>
            <person name="Aerts A."/>
            <person name="Kothe E."/>
            <person name="Stajich J.E."/>
            <person name="de Vries R.P."/>
            <person name="Record E."/>
            <person name="Levasseur A."/>
            <person name="Baker S.E."/>
            <person name="Bartholomew K.A."/>
            <person name="Coutinho P.M."/>
            <person name="Erdmann S."/>
            <person name="Fowler T.J."/>
            <person name="Gathman A.C."/>
            <person name="Lombard V."/>
            <person name="Henrissat B."/>
            <person name="Knabe N."/>
            <person name="Kuees U."/>
            <person name="Lilly W.W."/>
            <person name="Lindquist E."/>
            <person name="Lucas S."/>
            <person name="Magnuson J.K."/>
            <person name="Piumi F."/>
            <person name="Raudaskoski M."/>
            <person name="Salamov A."/>
            <person name="Schmutz J."/>
            <person name="Schwarze F.W.M.R."/>
            <person name="vanKuyk P.A."/>
            <person name="Horton J.S."/>
            <person name="Grigoriev I.V."/>
            <person name="Woesten H.A.B."/>
        </authorList>
    </citation>
    <scope>NUCLEOTIDE SEQUENCE [LARGE SCALE GENOMIC DNA]</scope>
    <source>
        <strain evidence="4">H4-8 / FGSC 9210</strain>
    </source>
</reference>
<dbReference type="CDD" id="cd09276">
    <property type="entry name" value="Rnase_HI_RT_non_LTR"/>
    <property type="match status" value="1"/>
</dbReference>
<dbReference type="HOGENOM" id="CLU_083931_0_0_1"/>
<dbReference type="InterPro" id="IPR002156">
    <property type="entry name" value="RNaseH_domain"/>
</dbReference>
<protein>
    <submittedName>
        <fullName evidence="3">RnaseH domain, transposon factor</fullName>
    </submittedName>
</protein>
<dbReference type="GO" id="GO:0003676">
    <property type="term" value="F:nucleic acid binding"/>
    <property type="evidence" value="ECO:0007669"/>
    <property type="project" value="InterPro"/>
</dbReference>
<dbReference type="InterPro" id="IPR036397">
    <property type="entry name" value="RNaseH_sf"/>
</dbReference>
<evidence type="ECO:0000313" key="3">
    <source>
        <dbReference type="EMBL" id="EFJ03917.1"/>
    </source>
</evidence>
<dbReference type="InParanoid" id="D8PSC0"/>
<evidence type="ECO:0000259" key="2">
    <source>
        <dbReference type="PROSITE" id="PS50879"/>
    </source>
</evidence>
<dbReference type="SUPFAM" id="SSF53098">
    <property type="entry name" value="Ribonuclease H-like"/>
    <property type="match status" value="1"/>
</dbReference>
<dbReference type="InterPro" id="IPR012337">
    <property type="entry name" value="RNaseH-like_sf"/>
</dbReference>
<feature type="region of interest" description="Disordered" evidence="1">
    <location>
        <begin position="242"/>
        <end position="272"/>
    </location>
</feature>